<keyword evidence="2" id="KW-0378">Hydrolase</keyword>
<dbReference type="InterPro" id="IPR036514">
    <property type="entry name" value="SGNH_hydro_sf"/>
</dbReference>
<organism evidence="2 3">
    <name type="scientific">Amnibacterium endophyticum</name>
    <dbReference type="NCBI Taxonomy" id="2109337"/>
    <lineage>
        <taxon>Bacteria</taxon>
        <taxon>Bacillati</taxon>
        <taxon>Actinomycetota</taxon>
        <taxon>Actinomycetes</taxon>
        <taxon>Micrococcales</taxon>
        <taxon>Microbacteriaceae</taxon>
        <taxon>Amnibacterium</taxon>
    </lineage>
</organism>
<sequence>MQHPWHRFVAIGDSFTEGYGDPDPASPGGLRGWADRVADVLGATTDGFSYANLAVRGRLLERILDEQVEPALALQPDLITISAGGNDVIRPGADPDRLAARLDEGMARLAGSGATVVLFTGVDVAFSPVFRHIRGRVAVYNELLRGIAARHGALVADQWSLKAIQRADLWCADRLHLNAFGHHEVARMVLATLGVDNDLQPSSPAPLPPRTWREARAEDLVWTRQHLMPWVGRRIRGVSSGDHVPPKRPGF</sequence>
<comment type="caution">
    <text evidence="2">The sequence shown here is derived from an EMBL/GenBank/DDBJ whole genome shotgun (WGS) entry which is preliminary data.</text>
</comment>
<dbReference type="InterPro" id="IPR053140">
    <property type="entry name" value="GDSL_Rv0518-like"/>
</dbReference>
<dbReference type="CDD" id="cd01832">
    <property type="entry name" value="SGNH_hydrolase_like_1"/>
    <property type="match status" value="1"/>
</dbReference>
<dbReference type="EC" id="3.1.-.-" evidence="2"/>
<dbReference type="InterPro" id="IPR013830">
    <property type="entry name" value="SGNH_hydro"/>
</dbReference>
<accession>A0ABW4LD72</accession>
<dbReference type="EMBL" id="JBHUEA010000006">
    <property type="protein sequence ID" value="MFD1721042.1"/>
    <property type="molecule type" value="Genomic_DNA"/>
</dbReference>
<evidence type="ECO:0000313" key="2">
    <source>
        <dbReference type="EMBL" id="MFD1721042.1"/>
    </source>
</evidence>
<protein>
    <submittedName>
        <fullName evidence="2">SGNH/GDSL hydrolase family protein</fullName>
        <ecNumber evidence="2">3.1.-.-</ecNumber>
    </submittedName>
</protein>
<dbReference type="SUPFAM" id="SSF52266">
    <property type="entry name" value="SGNH hydrolase"/>
    <property type="match status" value="1"/>
</dbReference>
<dbReference type="PANTHER" id="PTHR43784">
    <property type="entry name" value="GDSL-LIKE LIPASE/ACYLHYDROLASE, PUTATIVE (AFU_ORTHOLOGUE AFUA_2G00820)-RELATED"/>
    <property type="match status" value="1"/>
</dbReference>
<evidence type="ECO:0000313" key="3">
    <source>
        <dbReference type="Proteomes" id="UP001597347"/>
    </source>
</evidence>
<dbReference type="Proteomes" id="UP001597347">
    <property type="component" value="Unassembled WGS sequence"/>
</dbReference>
<feature type="domain" description="SGNH hydrolase-type esterase" evidence="1">
    <location>
        <begin position="10"/>
        <end position="182"/>
    </location>
</feature>
<dbReference type="Pfam" id="PF13472">
    <property type="entry name" value="Lipase_GDSL_2"/>
    <property type="match status" value="1"/>
</dbReference>
<dbReference type="RefSeq" id="WP_377932979.1">
    <property type="nucleotide sequence ID" value="NZ_JBHUEA010000006.1"/>
</dbReference>
<dbReference type="Gene3D" id="3.40.50.1110">
    <property type="entry name" value="SGNH hydrolase"/>
    <property type="match status" value="1"/>
</dbReference>
<reference evidence="3" key="1">
    <citation type="journal article" date="2019" name="Int. J. Syst. Evol. Microbiol.">
        <title>The Global Catalogue of Microorganisms (GCM) 10K type strain sequencing project: providing services to taxonomists for standard genome sequencing and annotation.</title>
        <authorList>
            <consortium name="The Broad Institute Genomics Platform"/>
            <consortium name="The Broad Institute Genome Sequencing Center for Infectious Disease"/>
            <person name="Wu L."/>
            <person name="Ma J."/>
        </authorList>
    </citation>
    <scope>NUCLEOTIDE SEQUENCE [LARGE SCALE GENOMIC DNA]</scope>
    <source>
        <strain evidence="3">CGMCC 1.12471</strain>
    </source>
</reference>
<proteinExistence type="predicted"/>
<keyword evidence="3" id="KW-1185">Reference proteome</keyword>
<dbReference type="PANTHER" id="PTHR43784:SF2">
    <property type="entry name" value="GDSL-LIKE LIPASE_ACYLHYDROLASE, PUTATIVE (AFU_ORTHOLOGUE AFUA_2G00820)-RELATED"/>
    <property type="match status" value="1"/>
</dbReference>
<dbReference type="GO" id="GO:0016787">
    <property type="term" value="F:hydrolase activity"/>
    <property type="evidence" value="ECO:0007669"/>
    <property type="project" value="UniProtKB-KW"/>
</dbReference>
<gene>
    <name evidence="2" type="ORF">ACFSBI_05725</name>
</gene>
<evidence type="ECO:0000259" key="1">
    <source>
        <dbReference type="Pfam" id="PF13472"/>
    </source>
</evidence>
<name>A0ABW4LD72_9MICO</name>